<evidence type="ECO:0000313" key="5">
    <source>
        <dbReference type="EMBL" id="CAF2198251.1"/>
    </source>
</evidence>
<evidence type="ECO:0000313" key="4">
    <source>
        <dbReference type="EMBL" id="CAF2139688.1"/>
    </source>
</evidence>
<dbReference type="EMBL" id="CAJNOW010014147">
    <property type="protein sequence ID" value="CAF1629794.1"/>
    <property type="molecule type" value="Genomic_DNA"/>
</dbReference>
<protein>
    <recommendedName>
        <fullName evidence="2">HTH CENPB-type domain-containing protein</fullName>
    </recommendedName>
</protein>
<feature type="domain" description="HTH CENPB-type" evidence="2">
    <location>
        <begin position="1"/>
        <end position="37"/>
    </location>
</feature>
<dbReference type="Proteomes" id="UP000663856">
    <property type="component" value="Unassembled WGS sequence"/>
</dbReference>
<dbReference type="GO" id="GO:0003677">
    <property type="term" value="F:DNA binding"/>
    <property type="evidence" value="ECO:0007669"/>
    <property type="project" value="UniProtKB-KW"/>
</dbReference>
<sequence length="120" mass="13209">MLEKAKQRSITFGHQDFESSHGWLERLKSRYNIKFIKVSGGAAADQAGAENWINNVLPVVIGDYDLNDVFNADETGLYYKAAPSSTLAVAGSHPTGGKTPKDRVTVIFCAILREPKRRNA</sequence>
<dbReference type="Proteomes" id="UP000663887">
    <property type="component" value="Unassembled WGS sequence"/>
</dbReference>
<dbReference type="AlphaFoldDB" id="A0A816CX91"/>
<evidence type="ECO:0000256" key="1">
    <source>
        <dbReference type="ARBA" id="ARBA00023125"/>
    </source>
</evidence>
<evidence type="ECO:0000313" key="3">
    <source>
        <dbReference type="EMBL" id="CAF1629794.1"/>
    </source>
</evidence>
<dbReference type="EMBL" id="CAJNRG010016326">
    <property type="protein sequence ID" value="CAF2198251.1"/>
    <property type="molecule type" value="Genomic_DNA"/>
</dbReference>
<dbReference type="Proteomes" id="UP000663834">
    <property type="component" value="Unassembled WGS sequence"/>
</dbReference>
<dbReference type="InterPro" id="IPR050863">
    <property type="entry name" value="CenT-Element_Derived"/>
</dbReference>
<dbReference type="EMBL" id="CAJNRF010012325">
    <property type="protein sequence ID" value="CAF2139688.1"/>
    <property type="molecule type" value="Genomic_DNA"/>
</dbReference>
<keyword evidence="1" id="KW-0238">DNA-binding</keyword>
<dbReference type="OrthoDB" id="9909311at2759"/>
<gene>
    <name evidence="3" type="ORF">KQP761_LOCUS25963</name>
    <name evidence="4" type="ORF">WKI299_LOCUS28085</name>
    <name evidence="5" type="ORF">XDN619_LOCUS32643</name>
</gene>
<proteinExistence type="predicted"/>
<dbReference type="PROSITE" id="PS51253">
    <property type="entry name" value="HTH_CENPB"/>
    <property type="match status" value="1"/>
</dbReference>
<accession>A0A816CX91</accession>
<dbReference type="GO" id="GO:0005634">
    <property type="term" value="C:nucleus"/>
    <property type="evidence" value="ECO:0007669"/>
    <property type="project" value="TreeGrafter"/>
</dbReference>
<evidence type="ECO:0000259" key="2">
    <source>
        <dbReference type="PROSITE" id="PS51253"/>
    </source>
</evidence>
<dbReference type="PANTHER" id="PTHR19303">
    <property type="entry name" value="TRANSPOSON"/>
    <property type="match status" value="1"/>
</dbReference>
<dbReference type="PANTHER" id="PTHR19303:SF73">
    <property type="entry name" value="PROTEIN PDC2"/>
    <property type="match status" value="1"/>
</dbReference>
<name>A0A816CX91_9BILA</name>
<dbReference type="InterPro" id="IPR006600">
    <property type="entry name" value="HTH_CenpB_DNA-bd_dom"/>
</dbReference>
<evidence type="ECO:0000313" key="6">
    <source>
        <dbReference type="Proteomes" id="UP000663834"/>
    </source>
</evidence>
<organism evidence="3 6">
    <name type="scientific">Rotaria magnacalcarata</name>
    <dbReference type="NCBI Taxonomy" id="392030"/>
    <lineage>
        <taxon>Eukaryota</taxon>
        <taxon>Metazoa</taxon>
        <taxon>Spiralia</taxon>
        <taxon>Gnathifera</taxon>
        <taxon>Rotifera</taxon>
        <taxon>Eurotatoria</taxon>
        <taxon>Bdelloidea</taxon>
        <taxon>Philodinida</taxon>
        <taxon>Philodinidae</taxon>
        <taxon>Rotaria</taxon>
    </lineage>
</organism>
<reference evidence="3" key="1">
    <citation type="submission" date="2021-02" db="EMBL/GenBank/DDBJ databases">
        <authorList>
            <person name="Nowell W R."/>
        </authorList>
    </citation>
    <scope>NUCLEOTIDE SEQUENCE</scope>
</reference>
<comment type="caution">
    <text evidence="3">The sequence shown here is derived from an EMBL/GenBank/DDBJ whole genome shotgun (WGS) entry which is preliminary data.</text>
</comment>